<reference evidence="3 4" key="1">
    <citation type="submission" date="2016-03" db="EMBL/GenBank/DDBJ databases">
        <title>Comparison of Bacillus endophyticus and B. anthracis characteristics using whole genome sequence analysis and microbiological techniques.</title>
        <authorList>
            <person name="Lekota K.E."/>
            <person name="Mafofo J."/>
            <person name="Rees J."/>
            <person name="Muchadeyi F.C."/>
            <person name="Madoroba E."/>
            <person name="Van Heerden H."/>
        </authorList>
    </citation>
    <scope>NUCLEOTIDE SEQUENCE [LARGE SCALE GENOMIC DNA]</scope>
    <source>
        <strain evidence="3 4">3631_10C</strain>
    </source>
</reference>
<gene>
    <name evidence="3" type="ORF">A3864_01955</name>
</gene>
<evidence type="ECO:0000259" key="2">
    <source>
        <dbReference type="Pfam" id="PF13477"/>
    </source>
</evidence>
<dbReference type="CDD" id="cd03808">
    <property type="entry name" value="GT4_CapM-like"/>
    <property type="match status" value="1"/>
</dbReference>
<dbReference type="InterPro" id="IPR028098">
    <property type="entry name" value="Glyco_trans_4-like_N"/>
</dbReference>
<name>A0AAX1QG68_9BACI</name>
<dbReference type="Pfam" id="PF00534">
    <property type="entry name" value="Glycos_transf_1"/>
    <property type="match status" value="1"/>
</dbReference>
<evidence type="ECO:0000313" key="4">
    <source>
        <dbReference type="Proteomes" id="UP000250174"/>
    </source>
</evidence>
<dbReference type="EMBL" id="LVYK01000001">
    <property type="protein sequence ID" value="RAS82295.1"/>
    <property type="molecule type" value="Genomic_DNA"/>
</dbReference>
<dbReference type="InterPro" id="IPR001296">
    <property type="entry name" value="Glyco_trans_1"/>
</dbReference>
<proteinExistence type="predicted"/>
<accession>A0AAX1QG68</accession>
<feature type="domain" description="Glycosyltransferase subfamily 4-like N-terminal" evidence="2">
    <location>
        <begin position="3"/>
        <end position="142"/>
    </location>
</feature>
<sequence>MKKILYVTTISNTLNAFLIPHINQLQREGYTVDCACSVVHRIKKELINDKTHIFNIPFARNPLSLGNVKALKQLIKIQQQNSYDIIHVHTPIAATFGRLLKVRFPRLKVVYTVHGFHFYKGASFLNWGIYYPIEKVMARFTDVAVTMNSEDYKTAKKIGIKEVLNVNGVGIDLENYQFKLTKNEKILNSLGLKEEDFILLMIAEVNKNKNHKQMIDSVYRLKEKGIDIKVICAGEGPELENVKEYIKTKDLDKNIKMLGFRTDIKDLISICDIGLLMSYREGLPRNIMELMACSKPVIATDVRGNRDLINEGKNGYLVPLGDDFETANKIEKVFNDRKLLKDLGENALSSIQPYDINKVLLHLKDIY</sequence>
<protein>
    <submittedName>
        <fullName evidence="3">Uncharacterized protein</fullName>
    </submittedName>
</protein>
<evidence type="ECO:0000313" key="3">
    <source>
        <dbReference type="EMBL" id="RAS82295.1"/>
    </source>
</evidence>
<dbReference type="RefSeq" id="WP_113765212.1">
    <property type="nucleotide sequence ID" value="NZ_LVYK01000001.1"/>
</dbReference>
<dbReference type="Proteomes" id="UP000250174">
    <property type="component" value="Unassembled WGS sequence"/>
</dbReference>
<dbReference type="PANTHER" id="PTHR12526">
    <property type="entry name" value="GLYCOSYLTRANSFERASE"/>
    <property type="match status" value="1"/>
</dbReference>
<dbReference type="PANTHER" id="PTHR12526:SF630">
    <property type="entry name" value="GLYCOSYLTRANSFERASE"/>
    <property type="match status" value="1"/>
</dbReference>
<dbReference type="SUPFAM" id="SSF53756">
    <property type="entry name" value="UDP-Glycosyltransferase/glycogen phosphorylase"/>
    <property type="match status" value="1"/>
</dbReference>
<dbReference type="AlphaFoldDB" id="A0AAX1QG68"/>
<dbReference type="GO" id="GO:0016757">
    <property type="term" value="F:glycosyltransferase activity"/>
    <property type="evidence" value="ECO:0007669"/>
    <property type="project" value="InterPro"/>
</dbReference>
<dbReference type="Pfam" id="PF13477">
    <property type="entry name" value="Glyco_trans_4_2"/>
    <property type="match status" value="1"/>
</dbReference>
<dbReference type="Gene3D" id="3.40.50.2000">
    <property type="entry name" value="Glycogen Phosphorylase B"/>
    <property type="match status" value="2"/>
</dbReference>
<feature type="domain" description="Glycosyl transferase family 1" evidence="1">
    <location>
        <begin position="184"/>
        <end position="347"/>
    </location>
</feature>
<evidence type="ECO:0000259" key="1">
    <source>
        <dbReference type="Pfam" id="PF00534"/>
    </source>
</evidence>
<organism evidence="3 4">
    <name type="scientific">Priestia endophytica</name>
    <dbReference type="NCBI Taxonomy" id="135735"/>
    <lineage>
        <taxon>Bacteria</taxon>
        <taxon>Bacillati</taxon>
        <taxon>Bacillota</taxon>
        <taxon>Bacilli</taxon>
        <taxon>Bacillales</taxon>
        <taxon>Bacillaceae</taxon>
        <taxon>Priestia</taxon>
    </lineage>
</organism>
<comment type="caution">
    <text evidence="3">The sequence shown here is derived from an EMBL/GenBank/DDBJ whole genome shotgun (WGS) entry which is preliminary data.</text>
</comment>